<evidence type="ECO:0000259" key="3">
    <source>
        <dbReference type="Pfam" id="PF01926"/>
    </source>
</evidence>
<dbReference type="InterPro" id="IPR006073">
    <property type="entry name" value="GTP-bd"/>
</dbReference>
<dbReference type="GO" id="GO:0016787">
    <property type="term" value="F:hydrolase activity"/>
    <property type="evidence" value="ECO:0007669"/>
    <property type="project" value="UniProtKB-KW"/>
</dbReference>
<gene>
    <name evidence="4" type="ORF">UCREL1_1586</name>
</gene>
<dbReference type="Proteomes" id="UP000012174">
    <property type="component" value="Unassembled WGS sequence"/>
</dbReference>
<dbReference type="PANTHER" id="PTHR10903:SF184">
    <property type="entry name" value="GTP-BINDING PROTEIN A"/>
    <property type="match status" value="1"/>
</dbReference>
<feature type="region of interest" description="Disordered" evidence="2">
    <location>
        <begin position="1"/>
        <end position="23"/>
    </location>
</feature>
<proteinExistence type="predicted"/>
<dbReference type="STRING" id="1287681.M7T3B8"/>
<dbReference type="OrthoDB" id="8954335at2759"/>
<evidence type="ECO:0000313" key="5">
    <source>
        <dbReference type="Proteomes" id="UP000012174"/>
    </source>
</evidence>
<dbReference type="PANTHER" id="PTHR10903">
    <property type="entry name" value="GTPASE, IMAP FAMILY MEMBER-RELATED"/>
    <property type="match status" value="1"/>
</dbReference>
<dbReference type="EMBL" id="KB705647">
    <property type="protein sequence ID" value="EMR71368.1"/>
    <property type="molecule type" value="Genomic_DNA"/>
</dbReference>
<dbReference type="HOGENOM" id="CLU_018003_1_3_1"/>
<dbReference type="GO" id="GO:0005525">
    <property type="term" value="F:GTP binding"/>
    <property type="evidence" value="ECO:0007669"/>
    <property type="project" value="InterPro"/>
</dbReference>
<dbReference type="OMA" id="FMAFGAQ"/>
<feature type="coiled-coil region" evidence="1">
    <location>
        <begin position="255"/>
        <end position="286"/>
    </location>
</feature>
<dbReference type="eggNOG" id="ENOG502S03K">
    <property type="taxonomic scope" value="Eukaryota"/>
</dbReference>
<dbReference type="SUPFAM" id="SSF52540">
    <property type="entry name" value="P-loop containing nucleoside triphosphate hydrolases"/>
    <property type="match status" value="1"/>
</dbReference>
<reference evidence="5" key="1">
    <citation type="journal article" date="2013" name="Genome Announc.">
        <title>Draft genome sequence of the grapevine dieback fungus Eutypa lata UCR-EL1.</title>
        <authorList>
            <person name="Blanco-Ulate B."/>
            <person name="Rolshausen P.E."/>
            <person name="Cantu D."/>
        </authorList>
    </citation>
    <scope>NUCLEOTIDE SEQUENCE [LARGE SCALE GENOMIC DNA]</scope>
    <source>
        <strain evidence="5">UCR-EL1</strain>
    </source>
</reference>
<protein>
    <submittedName>
        <fullName evidence="4">Putative p-loop containing nucleoside triphosphate hydrolase protein</fullName>
    </submittedName>
</protein>
<evidence type="ECO:0000256" key="2">
    <source>
        <dbReference type="SAM" id="MobiDB-lite"/>
    </source>
</evidence>
<name>M7T3B8_EUTLA</name>
<evidence type="ECO:0000256" key="1">
    <source>
        <dbReference type="SAM" id="Coils"/>
    </source>
</evidence>
<evidence type="ECO:0000313" key="4">
    <source>
        <dbReference type="EMBL" id="EMR71368.1"/>
    </source>
</evidence>
<dbReference type="AlphaFoldDB" id="M7T3B8"/>
<dbReference type="CDD" id="cd00882">
    <property type="entry name" value="Ras_like_GTPase"/>
    <property type="match status" value="1"/>
</dbReference>
<keyword evidence="4" id="KW-0378">Hydrolase</keyword>
<organism evidence="4 5">
    <name type="scientific">Eutypa lata (strain UCR-EL1)</name>
    <name type="common">Grapevine dieback disease fungus</name>
    <name type="synonym">Eutypa armeniacae</name>
    <dbReference type="NCBI Taxonomy" id="1287681"/>
    <lineage>
        <taxon>Eukaryota</taxon>
        <taxon>Fungi</taxon>
        <taxon>Dikarya</taxon>
        <taxon>Ascomycota</taxon>
        <taxon>Pezizomycotina</taxon>
        <taxon>Sordariomycetes</taxon>
        <taxon>Xylariomycetidae</taxon>
        <taxon>Xylariales</taxon>
        <taxon>Diatrypaceae</taxon>
        <taxon>Eutypa</taxon>
    </lineage>
</organism>
<dbReference type="Gene3D" id="3.40.50.300">
    <property type="entry name" value="P-loop containing nucleotide triphosphate hydrolases"/>
    <property type="match status" value="1"/>
</dbReference>
<dbReference type="InterPro" id="IPR027417">
    <property type="entry name" value="P-loop_NTPase"/>
</dbReference>
<keyword evidence="1" id="KW-0175">Coiled coil</keyword>
<keyword evidence="5" id="KW-1185">Reference proteome</keyword>
<dbReference type="InterPro" id="IPR045058">
    <property type="entry name" value="GIMA/IAN/Toc"/>
</dbReference>
<dbReference type="KEGG" id="ela:UCREL1_1586"/>
<sequence length="340" mass="38398">MVTKHDFSSSSDEDYAVVNPEDTNEKKSSYLRDGFKAVSSMYKQWGSKDALIAVMGMTGSGKTTFISRVTGRTDLKIGYDLSSCTQEIEVVETKIDDRVVRFVDTPGFSDTHLSDTEVLEMIADYLAAAYSQKMQLSGIIYLHPISDNRFTHHMAKNLEMFKKLTGQKNLKNVVLTTSMWDRVGEVEGGRREIQLRENYWNLLLAFGAKMARFDGTADGAREIAATLAANHEPFYVQLQEEMGKGHKSLKDTAAGQEIMQELARLREKHEKELSEMKEMMLRTSAEENKAAAAALETHYKKMLGDMEKTLEDERRMNAEAVKSLNERIEALERRGGCCVM</sequence>
<accession>M7T3B8</accession>
<dbReference type="Pfam" id="PF01926">
    <property type="entry name" value="MMR_HSR1"/>
    <property type="match status" value="1"/>
</dbReference>
<feature type="domain" description="G" evidence="3">
    <location>
        <begin position="52"/>
        <end position="143"/>
    </location>
</feature>